<keyword evidence="7" id="KW-1185">Reference proteome</keyword>
<dbReference type="Proteomes" id="UP000077202">
    <property type="component" value="Unassembled WGS sequence"/>
</dbReference>
<sequence length="150" mass="16100">MAVSQIVVKILLVCSIFCMPALVLGKKEEKMLTLYVHESRVPPNPTLITVVTATGNLSQIGFGSIQVFSNVLKDGPSNDSTVIGVEPGFVTIGKQNIFVSYTFTISGPEGNGTLAVQGQFALNVWPREMAVVGGTGIFRYANGADYDWEL</sequence>
<keyword evidence="5" id="KW-0812">Transmembrane</keyword>
<dbReference type="GO" id="GO:0009699">
    <property type="term" value="P:phenylpropanoid biosynthetic process"/>
    <property type="evidence" value="ECO:0007669"/>
    <property type="project" value="UniProtKB-ARBA"/>
</dbReference>
<dbReference type="AlphaFoldDB" id="A0A176W0Q5"/>
<evidence type="ECO:0000313" key="6">
    <source>
        <dbReference type="EMBL" id="OAE26650.1"/>
    </source>
</evidence>
<evidence type="ECO:0000313" key="7">
    <source>
        <dbReference type="Proteomes" id="UP000077202"/>
    </source>
</evidence>
<organism evidence="6 7">
    <name type="scientific">Marchantia polymorpha subsp. ruderalis</name>
    <dbReference type="NCBI Taxonomy" id="1480154"/>
    <lineage>
        <taxon>Eukaryota</taxon>
        <taxon>Viridiplantae</taxon>
        <taxon>Streptophyta</taxon>
        <taxon>Embryophyta</taxon>
        <taxon>Marchantiophyta</taxon>
        <taxon>Marchantiopsida</taxon>
        <taxon>Marchantiidae</taxon>
        <taxon>Marchantiales</taxon>
        <taxon>Marchantiaceae</taxon>
        <taxon>Marchantia</taxon>
    </lineage>
</organism>
<dbReference type="InterPro" id="IPR044859">
    <property type="entry name" value="Allene_oxi_cyc_Dirigent"/>
</dbReference>
<evidence type="ECO:0000256" key="4">
    <source>
        <dbReference type="RuleBase" id="RU363099"/>
    </source>
</evidence>
<evidence type="ECO:0000256" key="5">
    <source>
        <dbReference type="SAM" id="Phobius"/>
    </source>
</evidence>
<reference evidence="6" key="1">
    <citation type="submission" date="2016-03" db="EMBL/GenBank/DDBJ databases">
        <title>Mechanisms controlling the formation of the plant cell surface in tip-growing cells are functionally conserved among land plants.</title>
        <authorList>
            <person name="Honkanen S."/>
            <person name="Jones V.A."/>
            <person name="Morieri G."/>
            <person name="Champion C."/>
            <person name="Hetherington A.J."/>
            <person name="Kelly S."/>
            <person name="Saint-Marcoux D."/>
            <person name="Proust H."/>
            <person name="Prescott H."/>
            <person name="Dolan L."/>
        </authorList>
    </citation>
    <scope>NUCLEOTIDE SEQUENCE [LARGE SCALE GENOMIC DNA]</scope>
    <source>
        <tissue evidence="6">Whole gametophyte</tissue>
    </source>
</reference>
<evidence type="ECO:0000256" key="2">
    <source>
        <dbReference type="ARBA" id="ARBA00011738"/>
    </source>
</evidence>
<dbReference type="PANTHER" id="PTHR21495">
    <property type="entry name" value="NUCLEOPORIN-RELATED"/>
    <property type="match status" value="1"/>
</dbReference>
<comment type="caution">
    <text evidence="6">The sequence shown here is derived from an EMBL/GenBank/DDBJ whole genome shotgun (WGS) entry which is preliminary data.</text>
</comment>
<accession>A0A176W0Q5</accession>
<dbReference type="InterPro" id="IPR004265">
    <property type="entry name" value="Dirigent"/>
</dbReference>
<proteinExistence type="inferred from homology"/>
<evidence type="ECO:0000256" key="3">
    <source>
        <dbReference type="ARBA" id="ARBA00022525"/>
    </source>
</evidence>
<comment type="subcellular location">
    <subcellularLocation>
        <location evidence="4">Secreted</location>
        <location evidence="4">Extracellular space</location>
        <location evidence="4">Apoplast</location>
    </subcellularLocation>
</comment>
<comment type="similarity">
    <text evidence="1 4">Belongs to the plant dirigent protein family.</text>
</comment>
<keyword evidence="5" id="KW-1133">Transmembrane helix</keyword>
<dbReference type="EMBL" id="LVLJ01002144">
    <property type="protein sequence ID" value="OAE26650.1"/>
    <property type="molecule type" value="Genomic_DNA"/>
</dbReference>
<keyword evidence="3 4" id="KW-0964">Secreted</keyword>
<protein>
    <recommendedName>
        <fullName evidence="4">Dirigent protein</fullName>
    </recommendedName>
</protein>
<keyword evidence="4" id="KW-0052">Apoplast</keyword>
<keyword evidence="5" id="KW-0472">Membrane</keyword>
<name>A0A176W0Q5_MARPO</name>
<dbReference type="Pfam" id="PF03018">
    <property type="entry name" value="Dirigent"/>
    <property type="match status" value="1"/>
</dbReference>
<feature type="transmembrane region" description="Helical" evidence="5">
    <location>
        <begin position="6"/>
        <end position="25"/>
    </location>
</feature>
<gene>
    <name evidence="6" type="ORF">AXG93_793s1100</name>
</gene>
<dbReference type="Gene3D" id="2.40.480.10">
    <property type="entry name" value="Allene oxide cyclase-like"/>
    <property type="match status" value="1"/>
</dbReference>
<evidence type="ECO:0000256" key="1">
    <source>
        <dbReference type="ARBA" id="ARBA00010746"/>
    </source>
</evidence>
<comment type="subunit">
    <text evidence="2 4">Homodimer.</text>
</comment>
<dbReference type="GO" id="GO:0048046">
    <property type="term" value="C:apoplast"/>
    <property type="evidence" value="ECO:0007669"/>
    <property type="project" value="UniProtKB-SubCell"/>
</dbReference>
<comment type="function">
    <text evidence="4">Dirigent proteins impart stereoselectivity on the phenoxy radical-coupling reaction, yielding optically active lignans from two molecules of coniferyl alcohol in the biosynthesis of lignans, flavonolignans, and alkaloids and thus plays a central role in plant secondary metabolism.</text>
</comment>